<accession>A0A949JLA3</accession>
<feature type="transmembrane region" description="Helical" evidence="2">
    <location>
        <begin position="176"/>
        <end position="198"/>
    </location>
</feature>
<gene>
    <name evidence="4" type="ORF">JGS22_000980</name>
</gene>
<keyword evidence="2" id="KW-0472">Membrane</keyword>
<dbReference type="GO" id="GO:0004175">
    <property type="term" value="F:endopeptidase activity"/>
    <property type="evidence" value="ECO:0007669"/>
    <property type="project" value="UniProtKB-ARBA"/>
</dbReference>
<feature type="transmembrane region" description="Helical" evidence="2">
    <location>
        <begin position="242"/>
        <end position="260"/>
    </location>
</feature>
<feature type="transmembrane region" description="Helical" evidence="2">
    <location>
        <begin position="301"/>
        <end position="320"/>
    </location>
</feature>
<feature type="transmembrane region" description="Helical" evidence="2">
    <location>
        <begin position="140"/>
        <end position="164"/>
    </location>
</feature>
<sequence>MPRDHRRPRSSIPATNGSVVDGDREGSESLPSGPTEYHRFLLAPDYRWWKAVLAIVLIPVAYVVSTFTLTWGLVFVSESFDLGLVPPETPGDGVVTMSPARLLASNLAIALMVPVSLGLQRLLFGQSGRWMHSVHGRFRWKLALTLAGALVPVWIAYGIVWTTLNREAAGVSGPPATLMSTFVLFVVVLLTSPLQAAGEEYAARGLLARSFGSFAKQPALALLLALLVPNLMFTVIHGLADPWLVVYTFVAGFACAVITWRTGGIEGAVVLHAVNNTILFLVASFFSSEVTIDRSSGHGEAMVPGIILMVLATAGVWLWAQRRAVARLRGSVRRPPGEPVNSRMH</sequence>
<organism evidence="4 5">
    <name type="scientific">Streptomyces tardus</name>
    <dbReference type="NCBI Taxonomy" id="2780544"/>
    <lineage>
        <taxon>Bacteria</taxon>
        <taxon>Bacillati</taxon>
        <taxon>Actinomycetota</taxon>
        <taxon>Actinomycetes</taxon>
        <taxon>Kitasatosporales</taxon>
        <taxon>Streptomycetaceae</taxon>
        <taxon>Streptomyces</taxon>
    </lineage>
</organism>
<feature type="transmembrane region" description="Helical" evidence="2">
    <location>
        <begin position="48"/>
        <end position="74"/>
    </location>
</feature>
<keyword evidence="4" id="KW-0645">Protease</keyword>
<dbReference type="Pfam" id="PF02517">
    <property type="entry name" value="Rce1-like"/>
    <property type="match status" value="1"/>
</dbReference>
<dbReference type="GO" id="GO:0080120">
    <property type="term" value="P:CAAX-box protein maturation"/>
    <property type="evidence" value="ECO:0007669"/>
    <property type="project" value="UniProtKB-ARBA"/>
</dbReference>
<protein>
    <submittedName>
        <fullName evidence="4">CPBP family intramembrane metalloprotease</fullName>
    </submittedName>
</protein>
<evidence type="ECO:0000256" key="2">
    <source>
        <dbReference type="SAM" id="Phobius"/>
    </source>
</evidence>
<keyword evidence="4" id="KW-0378">Hydrolase</keyword>
<comment type="caution">
    <text evidence="4">The sequence shown here is derived from an EMBL/GenBank/DDBJ whole genome shotgun (WGS) entry which is preliminary data.</text>
</comment>
<dbReference type="AlphaFoldDB" id="A0A949JLA3"/>
<feature type="region of interest" description="Disordered" evidence="1">
    <location>
        <begin position="1"/>
        <end position="32"/>
    </location>
</feature>
<evidence type="ECO:0000313" key="4">
    <source>
        <dbReference type="EMBL" id="MBU7596245.1"/>
    </source>
</evidence>
<evidence type="ECO:0000256" key="1">
    <source>
        <dbReference type="SAM" id="MobiDB-lite"/>
    </source>
</evidence>
<evidence type="ECO:0000313" key="5">
    <source>
        <dbReference type="Proteomes" id="UP000694501"/>
    </source>
</evidence>
<feature type="domain" description="CAAX prenyl protease 2/Lysostaphin resistance protein A-like" evidence="3">
    <location>
        <begin position="184"/>
        <end position="278"/>
    </location>
</feature>
<keyword evidence="2" id="KW-1133">Transmembrane helix</keyword>
<dbReference type="GO" id="GO:0008237">
    <property type="term" value="F:metallopeptidase activity"/>
    <property type="evidence" value="ECO:0007669"/>
    <property type="project" value="UniProtKB-KW"/>
</dbReference>
<dbReference type="Proteomes" id="UP000694501">
    <property type="component" value="Unassembled WGS sequence"/>
</dbReference>
<feature type="transmembrane region" description="Helical" evidence="2">
    <location>
        <begin position="267"/>
        <end position="286"/>
    </location>
</feature>
<proteinExistence type="predicted"/>
<keyword evidence="4" id="KW-0482">Metalloprotease</keyword>
<keyword evidence="5" id="KW-1185">Reference proteome</keyword>
<dbReference type="EMBL" id="JAELVF020000001">
    <property type="protein sequence ID" value="MBU7596245.1"/>
    <property type="molecule type" value="Genomic_DNA"/>
</dbReference>
<keyword evidence="2" id="KW-0812">Transmembrane</keyword>
<evidence type="ECO:0000259" key="3">
    <source>
        <dbReference type="Pfam" id="PF02517"/>
    </source>
</evidence>
<reference evidence="4" key="1">
    <citation type="submission" date="2021-06" db="EMBL/GenBank/DDBJ databases">
        <title>Sequencing of actinobacteria type strains.</title>
        <authorList>
            <person name="Nguyen G.-S."/>
            <person name="Wentzel A."/>
        </authorList>
    </citation>
    <scope>NUCLEOTIDE SEQUENCE</scope>
    <source>
        <strain evidence="4">P38-E01</strain>
    </source>
</reference>
<feature type="transmembrane region" description="Helical" evidence="2">
    <location>
        <begin position="219"/>
        <end position="236"/>
    </location>
</feature>
<name>A0A949JLA3_9ACTN</name>
<feature type="transmembrane region" description="Helical" evidence="2">
    <location>
        <begin position="100"/>
        <end position="119"/>
    </location>
</feature>
<dbReference type="InterPro" id="IPR003675">
    <property type="entry name" value="Rce1/LyrA-like_dom"/>
</dbReference>
<dbReference type="RefSeq" id="WP_211038740.1">
    <property type="nucleotide sequence ID" value="NZ_JAELVF020000001.1"/>
</dbReference>